<evidence type="ECO:0000256" key="1">
    <source>
        <dbReference type="SAM" id="SignalP"/>
    </source>
</evidence>
<accession>A0ABS3QSI8</accession>
<keyword evidence="1" id="KW-0732">Signal</keyword>
<comment type="caution">
    <text evidence="2">The sequence shown here is derived from an EMBL/GenBank/DDBJ whole genome shotgun (WGS) entry which is preliminary data.</text>
</comment>
<protein>
    <recommendedName>
        <fullName evidence="4">Secreted protein</fullName>
    </recommendedName>
</protein>
<evidence type="ECO:0000313" key="3">
    <source>
        <dbReference type="Proteomes" id="UP000666915"/>
    </source>
</evidence>
<gene>
    <name evidence="2" type="ORF">J4557_05380</name>
</gene>
<feature type="signal peptide" evidence="1">
    <location>
        <begin position="1"/>
        <end position="30"/>
    </location>
</feature>
<sequence>MSTRLMARRIGVAAAGVAAVSLLAPTAAYADGSKRVKFDVQAKLAHGDPYSSRAKGKAWFYDGLIGDRAGWDIYVYDRSKTGRWCGKVKVVADLPAQVDVQYNGPRVCGYNKSKHWVVNKTTAWTLIRGLKIQLCEIEPVSQANQKCVTKKYVKNPYY</sequence>
<feature type="chain" id="PRO_5046659800" description="Secreted protein" evidence="1">
    <location>
        <begin position="31"/>
        <end position="158"/>
    </location>
</feature>
<evidence type="ECO:0008006" key="4">
    <source>
        <dbReference type="Google" id="ProtNLM"/>
    </source>
</evidence>
<dbReference type="Proteomes" id="UP000666915">
    <property type="component" value="Unassembled WGS sequence"/>
</dbReference>
<dbReference type="RefSeq" id="WP_190868621.1">
    <property type="nucleotide sequence ID" value="NZ_JAGEOK010000003.1"/>
</dbReference>
<dbReference type="EMBL" id="JAGEOK010000003">
    <property type="protein sequence ID" value="MBO2436950.1"/>
    <property type="molecule type" value="Genomic_DNA"/>
</dbReference>
<proteinExistence type="predicted"/>
<keyword evidence="3" id="KW-1185">Reference proteome</keyword>
<evidence type="ECO:0000313" key="2">
    <source>
        <dbReference type="EMBL" id="MBO2436950.1"/>
    </source>
</evidence>
<organism evidence="2 3">
    <name type="scientific">Actinomadura nitritigenes</name>
    <dbReference type="NCBI Taxonomy" id="134602"/>
    <lineage>
        <taxon>Bacteria</taxon>
        <taxon>Bacillati</taxon>
        <taxon>Actinomycetota</taxon>
        <taxon>Actinomycetes</taxon>
        <taxon>Streptosporangiales</taxon>
        <taxon>Thermomonosporaceae</taxon>
        <taxon>Actinomadura</taxon>
    </lineage>
</organism>
<name>A0ABS3QSI8_9ACTN</name>
<reference evidence="2 3" key="1">
    <citation type="submission" date="2021-03" db="EMBL/GenBank/DDBJ databases">
        <authorList>
            <person name="Kanchanasin P."/>
            <person name="Saeng-In P."/>
            <person name="Phongsopitanun W."/>
            <person name="Yuki M."/>
            <person name="Kudo T."/>
            <person name="Ohkuma M."/>
            <person name="Tanasupawat S."/>
        </authorList>
    </citation>
    <scope>NUCLEOTIDE SEQUENCE [LARGE SCALE GENOMIC DNA]</scope>
    <source>
        <strain evidence="2 3">L46</strain>
    </source>
</reference>